<dbReference type="Proteomes" id="UP001457282">
    <property type="component" value="Unassembled WGS sequence"/>
</dbReference>
<accession>A0AAW1WP20</accession>
<evidence type="ECO:0000313" key="4">
    <source>
        <dbReference type="Proteomes" id="UP001457282"/>
    </source>
</evidence>
<proteinExistence type="predicted"/>
<keyword evidence="4" id="KW-1185">Reference proteome</keyword>
<evidence type="ECO:0000313" key="3">
    <source>
        <dbReference type="EMBL" id="KAK9925349.1"/>
    </source>
</evidence>
<feature type="transmembrane region" description="Helical" evidence="2">
    <location>
        <begin position="577"/>
        <end position="593"/>
    </location>
</feature>
<evidence type="ECO:0008006" key="5">
    <source>
        <dbReference type="Google" id="ProtNLM"/>
    </source>
</evidence>
<evidence type="ECO:0000256" key="1">
    <source>
        <dbReference type="SAM" id="MobiDB-lite"/>
    </source>
</evidence>
<feature type="transmembrane region" description="Helical" evidence="2">
    <location>
        <begin position="461"/>
        <end position="484"/>
    </location>
</feature>
<dbReference type="InterPro" id="IPR007246">
    <property type="entry name" value="Gaa1"/>
</dbReference>
<name>A0AAW1WP20_RUBAR</name>
<feature type="region of interest" description="Disordered" evidence="1">
    <location>
        <begin position="491"/>
        <end position="512"/>
    </location>
</feature>
<keyword evidence="2" id="KW-0812">Transmembrane</keyword>
<comment type="caution">
    <text evidence="3">The sequence shown here is derived from an EMBL/GenBank/DDBJ whole genome shotgun (WGS) entry which is preliminary data.</text>
</comment>
<feature type="transmembrane region" description="Helical" evidence="2">
    <location>
        <begin position="21"/>
        <end position="49"/>
    </location>
</feature>
<dbReference type="GO" id="GO:0042765">
    <property type="term" value="C:GPI-anchor transamidase complex"/>
    <property type="evidence" value="ECO:0007669"/>
    <property type="project" value="InterPro"/>
</dbReference>
<feature type="transmembrane region" description="Helical" evidence="2">
    <location>
        <begin position="605"/>
        <end position="627"/>
    </location>
</feature>
<dbReference type="EMBL" id="JBEDUW010000006">
    <property type="protein sequence ID" value="KAK9925349.1"/>
    <property type="molecule type" value="Genomic_DNA"/>
</dbReference>
<dbReference type="PIRSF" id="PIRSF036762">
    <property type="entry name" value="GAA1"/>
    <property type="match status" value="1"/>
</dbReference>
<dbReference type="PANTHER" id="PTHR13304:SF0">
    <property type="entry name" value="GLYCOSYLPHOSPHATIDYLINOSITOL ANCHOR ATTACHMENT 1 PROTEIN"/>
    <property type="match status" value="1"/>
</dbReference>
<protein>
    <recommendedName>
        <fullName evidence="5">Glycosylphosphatidylinositol anchor attachment 1 protein</fullName>
    </recommendedName>
</protein>
<feature type="transmembrane region" description="Helical" evidence="2">
    <location>
        <begin position="740"/>
        <end position="765"/>
    </location>
</feature>
<gene>
    <name evidence="3" type="ORF">M0R45_033676</name>
</gene>
<dbReference type="AlphaFoldDB" id="A0AAW1WP20"/>
<feature type="transmembrane region" description="Helical" evidence="2">
    <location>
        <begin position="667"/>
        <end position="686"/>
    </location>
</feature>
<keyword evidence="2" id="KW-0472">Membrane</keyword>
<dbReference type="Pfam" id="PF04114">
    <property type="entry name" value="Gaa1"/>
    <property type="match status" value="1"/>
</dbReference>
<reference evidence="3 4" key="1">
    <citation type="journal article" date="2023" name="G3 (Bethesda)">
        <title>A chromosome-length genome assembly and annotation of blackberry (Rubus argutus, cv. 'Hillquist').</title>
        <authorList>
            <person name="Bruna T."/>
            <person name="Aryal R."/>
            <person name="Dudchenko O."/>
            <person name="Sargent D.J."/>
            <person name="Mead D."/>
            <person name="Buti M."/>
            <person name="Cavallini A."/>
            <person name="Hytonen T."/>
            <person name="Andres J."/>
            <person name="Pham M."/>
            <person name="Weisz D."/>
            <person name="Mascagni F."/>
            <person name="Usai G."/>
            <person name="Natali L."/>
            <person name="Bassil N."/>
            <person name="Fernandez G.E."/>
            <person name="Lomsadze A."/>
            <person name="Armour M."/>
            <person name="Olukolu B."/>
            <person name="Poorten T."/>
            <person name="Britton C."/>
            <person name="Davik J."/>
            <person name="Ashrafi H."/>
            <person name="Aiden E.L."/>
            <person name="Borodovsky M."/>
            <person name="Worthington M."/>
        </authorList>
    </citation>
    <scope>NUCLEOTIDE SEQUENCE [LARGE SCALE GENOMIC DNA]</scope>
    <source>
        <strain evidence="3">PI 553951</strain>
    </source>
</reference>
<feature type="transmembrane region" description="Helical" evidence="2">
    <location>
        <begin position="639"/>
        <end position="661"/>
    </location>
</feature>
<sequence>MAKTDRDTSKGKPRPIVRLGIFLISHSFFFSVVFSTAGVLALLLLPVLAKNTYISENSLMPGSVAPMLSDQEVAEGNRLIEDLNALKSKPLGSGIGSQRLVAQYMSNLGAEVSFHKFHRQPSQFHPLHFFSSPDSRRIEQNISCALHGVNTIGIIRAPRGDGKEAIVLVTPFNSVKVNKNEALSLGIAYSVFSLLTGVPWLAKDVIWLVADSQFGEYAAVAAWLRDYHTPVFSGVGTLDAEMCPEINNLRGMEENLFTERMTFDGFKRAGTMAAALVIKVGDRTQQYEDSLSIYAEASNGQMPNLDLINTVNYLAVHRQGLRVKVEKLWSLLNMRWLKTLGEMFELLGHYARNINPQLKFGIPAAEYIEGSATLASSLYYQALGIPTGPHGAFRDYQVDAITVEILPKVFTLGNKVRQNDFLLRSGRLIEGVVQSVNNLLEKFHQSFFLYLLTSPSKFVSVGVYMIAFALLVAPLPMVAASLYVNASNSDESMNSEKSSPSATAVDSASSPTTTDAAPLVTLSESTPLLTAADSGSLATVADSASLATAADSSRFATTADCITLSSWKWLYAAKKSFIVYLWGSVVSLLPYFICQIPSCTPTTSFIIWVLLSILGLVVMYGILASPFSDANDSKSQKEWAILKSVTLSAAFIGLCLMSIINFATAEIGGLLMVPMCLMAHPLKLDVKTRSLRTISRAVCNLVLGFIGFPPVTFIVLKGAFEGFSSINVGDFWSWVESLWAWNSATYLYIGVVHLPCWVLCIHILFHHC</sequence>
<dbReference type="GO" id="GO:0016255">
    <property type="term" value="P:attachment of GPI anchor to protein"/>
    <property type="evidence" value="ECO:0007669"/>
    <property type="project" value="TreeGrafter"/>
</dbReference>
<feature type="transmembrane region" description="Helical" evidence="2">
    <location>
        <begin position="698"/>
        <end position="720"/>
    </location>
</feature>
<evidence type="ECO:0000256" key="2">
    <source>
        <dbReference type="SAM" id="Phobius"/>
    </source>
</evidence>
<dbReference type="PANTHER" id="PTHR13304">
    <property type="entry name" value="GLYCOSYLPHOSPHATIDYLINOSITOL ANCHOR ATTACHMENT 1 PROTEIN"/>
    <property type="match status" value="1"/>
</dbReference>
<organism evidence="3 4">
    <name type="scientific">Rubus argutus</name>
    <name type="common">Southern blackberry</name>
    <dbReference type="NCBI Taxonomy" id="59490"/>
    <lineage>
        <taxon>Eukaryota</taxon>
        <taxon>Viridiplantae</taxon>
        <taxon>Streptophyta</taxon>
        <taxon>Embryophyta</taxon>
        <taxon>Tracheophyta</taxon>
        <taxon>Spermatophyta</taxon>
        <taxon>Magnoliopsida</taxon>
        <taxon>eudicotyledons</taxon>
        <taxon>Gunneridae</taxon>
        <taxon>Pentapetalae</taxon>
        <taxon>rosids</taxon>
        <taxon>fabids</taxon>
        <taxon>Rosales</taxon>
        <taxon>Rosaceae</taxon>
        <taxon>Rosoideae</taxon>
        <taxon>Rosoideae incertae sedis</taxon>
        <taxon>Rubus</taxon>
    </lineage>
</organism>
<keyword evidence="2" id="KW-1133">Transmembrane helix</keyword>